<reference evidence="3 4" key="1">
    <citation type="submission" date="2022-10" db="EMBL/GenBank/DDBJ databases">
        <title>paucibacter sp. hw8 Genome sequencing.</title>
        <authorList>
            <person name="Park S."/>
        </authorList>
    </citation>
    <scope>NUCLEOTIDE SEQUENCE [LARGE SCALE GENOMIC DNA]</scope>
    <source>
        <strain evidence="4">hw8</strain>
    </source>
</reference>
<organism evidence="3 4">
    <name type="scientific">Roseateles koreensis</name>
    <dbReference type="NCBI Taxonomy" id="2987526"/>
    <lineage>
        <taxon>Bacteria</taxon>
        <taxon>Pseudomonadati</taxon>
        <taxon>Pseudomonadota</taxon>
        <taxon>Betaproteobacteria</taxon>
        <taxon>Burkholderiales</taxon>
        <taxon>Sphaerotilaceae</taxon>
        <taxon>Roseateles</taxon>
    </lineage>
</organism>
<evidence type="ECO:0000259" key="2">
    <source>
        <dbReference type="Pfam" id="PF13439"/>
    </source>
</evidence>
<keyword evidence="3" id="KW-0328">Glycosyltransferase</keyword>
<dbReference type="SUPFAM" id="SSF53756">
    <property type="entry name" value="UDP-Glycosyltransferase/glycogen phosphorylase"/>
    <property type="match status" value="1"/>
</dbReference>
<dbReference type="Proteomes" id="UP001219862">
    <property type="component" value="Unassembled WGS sequence"/>
</dbReference>
<evidence type="ECO:0000259" key="1">
    <source>
        <dbReference type="Pfam" id="PF00534"/>
    </source>
</evidence>
<feature type="domain" description="Glycosyltransferase subfamily 4-like N-terminal" evidence="2">
    <location>
        <begin position="14"/>
        <end position="198"/>
    </location>
</feature>
<feature type="domain" description="Glycosyl transferase family 1" evidence="1">
    <location>
        <begin position="209"/>
        <end position="355"/>
    </location>
</feature>
<dbReference type="Pfam" id="PF00534">
    <property type="entry name" value="Glycos_transf_1"/>
    <property type="match status" value="1"/>
</dbReference>
<dbReference type="InterPro" id="IPR050194">
    <property type="entry name" value="Glycosyltransferase_grp1"/>
</dbReference>
<dbReference type="EMBL" id="JAQQXS010000015">
    <property type="protein sequence ID" value="MDC8786687.1"/>
    <property type="molecule type" value="Genomic_DNA"/>
</dbReference>
<sequence>MRILLLHNHYRFPGGEDAVVNDELNLLLEHGHDVDIIERTNESIHDHSAWAAGLSAVWSRGSYHEVEHAIKKFRPDIVHAHNTFPLISPSAYWAATSLGIPVVQTLHNFRNICANALMLRDGKTCEQCIGKIPWRGVVHKCYRNSGLQSLSLVSMLTLHQVIGSYKNKINTYIALNEYCRQKFVAGGLPGDRIVVKPNFSTDPGEFPIENRSGFLYVGRLSEEKGLHTLIKAANASQQRITVIGDGPLVHEARKCQMLDVRGHCDRATVLALMARASYLIVPSIWYENMPRTVIEAFSCGLPVIASNIGALTDLVKHGVTGLQFPVGDASALASILTAAAKQDHATARSMHEGARAEYLKQYIPAKNYEHLLGIYEYAQAHPI</sequence>
<dbReference type="RefSeq" id="WP_273597803.1">
    <property type="nucleotide sequence ID" value="NZ_JAQQXS010000015.1"/>
</dbReference>
<dbReference type="EC" id="2.4.-.-" evidence="3"/>
<name>A0ABT5KV31_9BURK</name>
<keyword evidence="4" id="KW-1185">Reference proteome</keyword>
<dbReference type="InterPro" id="IPR028098">
    <property type="entry name" value="Glyco_trans_4-like_N"/>
</dbReference>
<gene>
    <name evidence="3" type="ORF">PRZ01_15965</name>
</gene>
<dbReference type="PANTHER" id="PTHR45947:SF13">
    <property type="entry name" value="TRANSFERASE"/>
    <property type="match status" value="1"/>
</dbReference>
<comment type="caution">
    <text evidence="3">The sequence shown here is derived from an EMBL/GenBank/DDBJ whole genome shotgun (WGS) entry which is preliminary data.</text>
</comment>
<dbReference type="GO" id="GO:0016757">
    <property type="term" value="F:glycosyltransferase activity"/>
    <property type="evidence" value="ECO:0007669"/>
    <property type="project" value="UniProtKB-KW"/>
</dbReference>
<dbReference type="InterPro" id="IPR001296">
    <property type="entry name" value="Glyco_trans_1"/>
</dbReference>
<evidence type="ECO:0000313" key="4">
    <source>
        <dbReference type="Proteomes" id="UP001219862"/>
    </source>
</evidence>
<keyword evidence="3" id="KW-0808">Transferase</keyword>
<dbReference type="Gene3D" id="3.40.50.2000">
    <property type="entry name" value="Glycogen Phosphorylase B"/>
    <property type="match status" value="2"/>
</dbReference>
<protein>
    <submittedName>
        <fullName evidence="3">Glycosyltransferase</fullName>
        <ecNumber evidence="3">2.4.-.-</ecNumber>
    </submittedName>
</protein>
<accession>A0ABT5KV31</accession>
<dbReference type="PANTHER" id="PTHR45947">
    <property type="entry name" value="SULFOQUINOVOSYL TRANSFERASE SQD2"/>
    <property type="match status" value="1"/>
</dbReference>
<dbReference type="Pfam" id="PF13439">
    <property type="entry name" value="Glyco_transf_4"/>
    <property type="match status" value="1"/>
</dbReference>
<proteinExistence type="predicted"/>
<evidence type="ECO:0000313" key="3">
    <source>
        <dbReference type="EMBL" id="MDC8786687.1"/>
    </source>
</evidence>